<feature type="compositionally biased region" description="Basic and acidic residues" evidence="3">
    <location>
        <begin position="420"/>
        <end position="447"/>
    </location>
</feature>
<feature type="region of interest" description="Disordered" evidence="3">
    <location>
        <begin position="619"/>
        <end position="710"/>
    </location>
</feature>
<feature type="compositionally biased region" description="Polar residues" evidence="3">
    <location>
        <begin position="87"/>
        <end position="96"/>
    </location>
</feature>
<name>A0A0F7SUG7_PHARH</name>
<feature type="compositionally biased region" description="Gly residues" evidence="3">
    <location>
        <begin position="777"/>
        <end position="786"/>
    </location>
</feature>
<feature type="compositionally biased region" description="Low complexity" evidence="3">
    <location>
        <begin position="628"/>
        <end position="640"/>
    </location>
</feature>
<feature type="compositionally biased region" description="Gly residues" evidence="3">
    <location>
        <begin position="663"/>
        <end position="683"/>
    </location>
</feature>
<dbReference type="EMBL" id="LN483157">
    <property type="protein sequence ID" value="CED83638.1"/>
    <property type="molecule type" value="Genomic_DNA"/>
</dbReference>
<dbReference type="PROSITE" id="PS51525">
    <property type="entry name" value="NET"/>
    <property type="match status" value="1"/>
</dbReference>
<evidence type="ECO:0000256" key="3">
    <source>
        <dbReference type="SAM" id="MobiDB-lite"/>
    </source>
</evidence>
<sequence length="842" mass="89897">MSDASFAPTELPTPAAASQPFHPASSTSAMDIQQAPPSIHHVQGLSNGASVTAPAPAPPTLSPVQSIPEAVSFHTQPVIPPTPSPLQPNASPSHSLGQPYEQPTHIPSSASRDFTAPAVPTDGSNQFHHVSPAPPAAPSGDFSSTFPTPTDITFATPSSIPSGPSSYAAVDASGSSLKRDTRDEHFTGGYLPNGSGGNGIDNSYQEHVAKRAKVDSPPPVSNLPFTPAAQYYAPYSQTPLYPPVQTPVSHQPPQTYDSLPLSSGQKKHFLSIVRSLKKLKEAYAFLLPVDPIALNVPTYYHVVSHPMDLSTIEHKLLASGPKPKGKADKGKYMVKDEVIRDFRLVWENSARFNGEDHAVTQAGRAVEAHFESALKKLPPDEAANKTPSPAPRASQLGGVVSSGLGQAHGSPHGALNGDPAGRRNSTEGGRPKREIHPTREFESDSKKKAAISKKGPQDPQLKFLLKHVDELMSKKAYSSWASPFHYPVDTVALNIPEYNEIVKRPMDLNTIRTNLLERVYDEPLVVNADIQLMIHNCFLFNPPLSPVHNSGMAFKQHWEENVWNRLPPKEESSEPEPEPKVEVEPEVVEPESDDEGAIAELDTQIAALQAQRDVLVRKQAKKQKSLQKKAAAAAATTSKPSKPKASKAPRPSGSKPSKKNSIGGAGGGGGGGGGGGHSGGHGHSGSKPKKSTTKKSKAESEEENVVMLTQAQKQELAEKITTTEGETLSKAINIIQESMPMGEGSEEIELDIESLPPAIVLRLYNLVVKKAKRKGTGKGNKGGTGGLNRKTTNEDAESEKIRQLEENLKQFERPASAMHGVHAVGSDSESESGSSESDSDSE</sequence>
<dbReference type="PROSITE" id="PS50014">
    <property type="entry name" value="BROMODOMAIN_2"/>
    <property type="match status" value="2"/>
</dbReference>
<feature type="compositionally biased region" description="Basic and acidic residues" evidence="3">
    <location>
        <begin position="798"/>
        <end position="812"/>
    </location>
</feature>
<dbReference type="SMART" id="SM00297">
    <property type="entry name" value="BROMO"/>
    <property type="match status" value="2"/>
</dbReference>
<dbReference type="AlphaFoldDB" id="A0A0F7SUG7"/>
<dbReference type="GO" id="GO:0005634">
    <property type="term" value="C:nucleus"/>
    <property type="evidence" value="ECO:0007669"/>
    <property type="project" value="TreeGrafter"/>
</dbReference>
<feature type="compositionally biased region" description="Low complexity" evidence="3">
    <location>
        <begin position="393"/>
        <end position="407"/>
    </location>
</feature>
<dbReference type="PANTHER" id="PTHR22880">
    <property type="entry name" value="FALZ-RELATED BROMODOMAIN-CONTAINING PROTEINS"/>
    <property type="match status" value="1"/>
</dbReference>
<feature type="compositionally biased region" description="Basic residues" evidence="3">
    <location>
        <begin position="684"/>
        <end position="695"/>
    </location>
</feature>
<feature type="compositionally biased region" description="Low complexity" evidence="3">
    <location>
        <begin position="825"/>
        <end position="836"/>
    </location>
</feature>
<feature type="compositionally biased region" description="Polar residues" evidence="3">
    <location>
        <begin position="141"/>
        <end position="165"/>
    </location>
</feature>
<evidence type="ECO:0000256" key="1">
    <source>
        <dbReference type="ARBA" id="ARBA00023117"/>
    </source>
</evidence>
<protein>
    <submittedName>
        <fullName evidence="6">Transcription initiation factor TFIID, subunit BDF1 and related bromodomain proteins</fullName>
    </submittedName>
</protein>
<feature type="domain" description="Bromo" evidence="4">
    <location>
        <begin position="476"/>
        <end position="548"/>
    </location>
</feature>
<dbReference type="GO" id="GO:0006338">
    <property type="term" value="P:chromatin remodeling"/>
    <property type="evidence" value="ECO:0007669"/>
    <property type="project" value="TreeGrafter"/>
</dbReference>
<dbReference type="InterPro" id="IPR001487">
    <property type="entry name" value="Bromodomain"/>
</dbReference>
<proteinExistence type="predicted"/>
<dbReference type="Gene3D" id="1.20.1270.220">
    <property type="match status" value="1"/>
</dbReference>
<accession>A0A0F7SUG7</accession>
<reference evidence="6" key="1">
    <citation type="submission" date="2014-08" db="EMBL/GenBank/DDBJ databases">
        <authorList>
            <person name="Sharma Rahul"/>
            <person name="Thines Marco"/>
        </authorList>
    </citation>
    <scope>NUCLEOTIDE SEQUENCE</scope>
</reference>
<dbReference type="PRINTS" id="PR00503">
    <property type="entry name" value="BROMODOMAIN"/>
</dbReference>
<evidence type="ECO:0000259" key="5">
    <source>
        <dbReference type="PROSITE" id="PS51525"/>
    </source>
</evidence>
<keyword evidence="1 2" id="KW-0103">Bromodomain</keyword>
<dbReference type="GO" id="GO:0000785">
    <property type="term" value="C:chromatin"/>
    <property type="evidence" value="ECO:0007669"/>
    <property type="project" value="TreeGrafter"/>
</dbReference>
<dbReference type="InterPro" id="IPR038336">
    <property type="entry name" value="NET_sf"/>
</dbReference>
<dbReference type="Pfam" id="PF17035">
    <property type="entry name" value="BET"/>
    <property type="match status" value="1"/>
</dbReference>
<feature type="region of interest" description="Disordered" evidence="3">
    <location>
        <begin position="772"/>
        <end position="842"/>
    </location>
</feature>
<evidence type="ECO:0000256" key="2">
    <source>
        <dbReference type="PROSITE-ProRule" id="PRU00035"/>
    </source>
</evidence>
<keyword evidence="6" id="KW-0648">Protein biosynthesis</keyword>
<feature type="region of interest" description="Disordered" evidence="3">
    <location>
        <begin position="1"/>
        <end position="198"/>
    </location>
</feature>
<dbReference type="GO" id="GO:0003743">
    <property type="term" value="F:translation initiation factor activity"/>
    <property type="evidence" value="ECO:0007669"/>
    <property type="project" value="UniProtKB-KW"/>
</dbReference>
<dbReference type="PANTHER" id="PTHR22880:SF225">
    <property type="entry name" value="BROMODOMAIN-CONTAINING PROTEIN BET-1-RELATED"/>
    <property type="match status" value="1"/>
</dbReference>
<feature type="region of interest" description="Disordered" evidence="3">
    <location>
        <begin position="567"/>
        <end position="593"/>
    </location>
</feature>
<evidence type="ECO:0000259" key="4">
    <source>
        <dbReference type="PROSITE" id="PS50014"/>
    </source>
</evidence>
<evidence type="ECO:0000313" key="6">
    <source>
        <dbReference type="EMBL" id="CED83638.1"/>
    </source>
</evidence>
<organism evidence="6">
    <name type="scientific">Phaffia rhodozyma</name>
    <name type="common">Yeast</name>
    <name type="synonym">Xanthophyllomyces dendrorhous</name>
    <dbReference type="NCBI Taxonomy" id="264483"/>
    <lineage>
        <taxon>Eukaryota</taxon>
        <taxon>Fungi</taxon>
        <taxon>Dikarya</taxon>
        <taxon>Basidiomycota</taxon>
        <taxon>Agaricomycotina</taxon>
        <taxon>Tremellomycetes</taxon>
        <taxon>Cystofilobasidiales</taxon>
        <taxon>Mrakiaceae</taxon>
        <taxon>Phaffia</taxon>
    </lineage>
</organism>
<feature type="compositionally biased region" description="Basic and acidic residues" evidence="3">
    <location>
        <begin position="177"/>
        <end position="186"/>
    </location>
</feature>
<dbReference type="GO" id="GO:0006355">
    <property type="term" value="P:regulation of DNA-templated transcription"/>
    <property type="evidence" value="ECO:0007669"/>
    <property type="project" value="TreeGrafter"/>
</dbReference>
<feature type="domain" description="Bromo" evidence="4">
    <location>
        <begin position="277"/>
        <end position="360"/>
    </location>
</feature>
<feature type="compositionally biased region" description="Acidic residues" evidence="3">
    <location>
        <begin position="584"/>
        <end position="593"/>
    </location>
</feature>
<dbReference type="Gene3D" id="1.20.920.10">
    <property type="entry name" value="Bromodomain-like"/>
    <property type="match status" value="2"/>
</dbReference>
<keyword evidence="6" id="KW-0396">Initiation factor</keyword>
<dbReference type="InterPro" id="IPR027353">
    <property type="entry name" value="NET_dom"/>
</dbReference>
<feature type="region of interest" description="Disordered" evidence="3">
    <location>
        <begin position="376"/>
        <end position="456"/>
    </location>
</feature>
<dbReference type="SUPFAM" id="SSF47370">
    <property type="entry name" value="Bromodomain"/>
    <property type="match status" value="2"/>
</dbReference>
<dbReference type="Pfam" id="PF00439">
    <property type="entry name" value="Bromodomain"/>
    <property type="match status" value="2"/>
</dbReference>
<dbReference type="InterPro" id="IPR036427">
    <property type="entry name" value="Bromodomain-like_sf"/>
</dbReference>
<dbReference type="InterPro" id="IPR050935">
    <property type="entry name" value="Bromo_chromatin_reader"/>
</dbReference>
<feature type="domain" description="NET" evidence="5">
    <location>
        <begin position="698"/>
        <end position="778"/>
    </location>
</feature>
<feature type="compositionally biased region" description="Basic and acidic residues" evidence="3">
    <location>
        <begin position="567"/>
        <end position="583"/>
    </location>
</feature>